<feature type="compositionally biased region" description="Low complexity" evidence="2">
    <location>
        <begin position="283"/>
        <end position="296"/>
    </location>
</feature>
<dbReference type="SUPFAM" id="SSF54928">
    <property type="entry name" value="RNA-binding domain, RBD"/>
    <property type="match status" value="1"/>
</dbReference>
<dbReference type="InterPro" id="IPR000504">
    <property type="entry name" value="RRM_dom"/>
</dbReference>
<dbReference type="Gene3D" id="3.30.70.330">
    <property type="match status" value="1"/>
</dbReference>
<dbReference type="InterPro" id="IPR012677">
    <property type="entry name" value="Nucleotide-bd_a/b_plait_sf"/>
</dbReference>
<name>A0A2N5SEW3_9BASI</name>
<dbReference type="PROSITE" id="PS50102">
    <property type="entry name" value="RRM"/>
    <property type="match status" value="1"/>
</dbReference>
<organism evidence="4 5">
    <name type="scientific">Puccinia coronata f. sp. avenae</name>
    <dbReference type="NCBI Taxonomy" id="200324"/>
    <lineage>
        <taxon>Eukaryota</taxon>
        <taxon>Fungi</taxon>
        <taxon>Dikarya</taxon>
        <taxon>Basidiomycota</taxon>
        <taxon>Pucciniomycotina</taxon>
        <taxon>Pucciniomycetes</taxon>
        <taxon>Pucciniales</taxon>
        <taxon>Pucciniaceae</taxon>
        <taxon>Puccinia</taxon>
    </lineage>
</organism>
<sequence>MISLNDGTDDIGTEPFNLLLLQGLGSDSSPEDIRRTLTNLPDASQTYDPQTIRQIILIRQSTTGASMGFAFVEFEDMEHTKILWLIMTNIHLFPRGFTIGGNQVLVTSANPQAFRLVPDGYPRSFEGNYSRVVYRDVLAICKISLPPWEINNYPNPIASHPYHPPGSVSHDNDSHETHLAAISNDLATRIASHPNHPSGSVSHDNDSHETHLATISNDLATRIASHPYHPSGSVSHDNDSHETHSAAISNNLDAMVKRIGEIPSDKDLSFNKYPSPKQYPPLNNSSSHKTSSSNKM</sequence>
<dbReference type="InterPro" id="IPR035979">
    <property type="entry name" value="RBD_domain_sf"/>
</dbReference>
<feature type="region of interest" description="Disordered" evidence="2">
    <location>
        <begin position="263"/>
        <end position="296"/>
    </location>
</feature>
<dbReference type="EMBL" id="PGCI01000909">
    <property type="protein sequence ID" value="PLW11790.1"/>
    <property type="molecule type" value="Genomic_DNA"/>
</dbReference>
<keyword evidence="1" id="KW-0694">RNA-binding</keyword>
<evidence type="ECO:0000256" key="2">
    <source>
        <dbReference type="SAM" id="MobiDB-lite"/>
    </source>
</evidence>
<reference evidence="4 5" key="1">
    <citation type="submission" date="2017-11" db="EMBL/GenBank/DDBJ databases">
        <title>De novo assembly and phasing of dikaryotic genomes from two isolates of Puccinia coronata f. sp. avenae, the causal agent of oat crown rust.</title>
        <authorList>
            <person name="Miller M.E."/>
            <person name="Zhang Y."/>
            <person name="Omidvar V."/>
            <person name="Sperschneider J."/>
            <person name="Schwessinger B."/>
            <person name="Raley C."/>
            <person name="Palmer J.M."/>
            <person name="Garnica D."/>
            <person name="Upadhyaya N."/>
            <person name="Rathjen J."/>
            <person name="Taylor J.M."/>
            <person name="Park R.F."/>
            <person name="Dodds P.N."/>
            <person name="Hirsch C.D."/>
            <person name="Kianian S.F."/>
            <person name="Figueroa M."/>
        </authorList>
    </citation>
    <scope>NUCLEOTIDE SEQUENCE [LARGE SCALE GENOMIC DNA]</scope>
    <source>
        <strain evidence="4">12SD80</strain>
    </source>
</reference>
<proteinExistence type="predicted"/>
<dbReference type="AlphaFoldDB" id="A0A2N5SEW3"/>
<evidence type="ECO:0000256" key="1">
    <source>
        <dbReference type="PROSITE-ProRule" id="PRU00176"/>
    </source>
</evidence>
<protein>
    <recommendedName>
        <fullName evidence="3">RRM domain-containing protein</fullName>
    </recommendedName>
</protein>
<dbReference type="GO" id="GO:0003723">
    <property type="term" value="F:RNA binding"/>
    <property type="evidence" value="ECO:0007669"/>
    <property type="project" value="UniProtKB-UniRule"/>
</dbReference>
<feature type="region of interest" description="Disordered" evidence="2">
    <location>
        <begin position="224"/>
        <end position="244"/>
    </location>
</feature>
<comment type="caution">
    <text evidence="4">The sequence shown here is derived from an EMBL/GenBank/DDBJ whole genome shotgun (WGS) entry which is preliminary data.</text>
</comment>
<accession>A0A2N5SEW3</accession>
<dbReference type="Proteomes" id="UP000235392">
    <property type="component" value="Unassembled WGS sequence"/>
</dbReference>
<gene>
    <name evidence="4" type="ORF">PCASD_22385</name>
</gene>
<evidence type="ECO:0000259" key="3">
    <source>
        <dbReference type="PROSITE" id="PS50102"/>
    </source>
</evidence>
<evidence type="ECO:0000313" key="5">
    <source>
        <dbReference type="Proteomes" id="UP000235392"/>
    </source>
</evidence>
<evidence type="ECO:0000313" key="4">
    <source>
        <dbReference type="EMBL" id="PLW11790.1"/>
    </source>
</evidence>
<feature type="domain" description="RRM" evidence="3">
    <location>
        <begin position="17"/>
        <end position="111"/>
    </location>
</feature>